<sequence length="289" mass="31134">MSAGPPGAGPQPGWYPDPDGTPGRLRYYDGRAWTANVRRATGQRRGRLAAMITGGVIVVLIIVVGVVVLTRQTSGAFTDAALPSSSVSGWDDSSPTEAPSSAEPSGTPSARPVACDLTTPNQLPDPPSDDRVHGGPLTFKRLPVSWRSPVATRRFPYSRDAQVQTQRMREELGWEASAQVGVLTFEDDPKGEEATSRLLQCLVTSDFYTSVDVTIAKNETKPTKIGSTPATRLDALLTFSHPQLKTKGSLIRIIVVDSDPRTYYFHAVPMEREDLIAELDAATDSLAVS</sequence>
<evidence type="ECO:0000256" key="2">
    <source>
        <dbReference type="SAM" id="Phobius"/>
    </source>
</evidence>
<comment type="caution">
    <text evidence="4">The sequence shown here is derived from an EMBL/GenBank/DDBJ whole genome shotgun (WGS) entry which is preliminary data.</text>
</comment>
<evidence type="ECO:0000259" key="3">
    <source>
        <dbReference type="Pfam" id="PF10708"/>
    </source>
</evidence>
<name>A0A7Y9L8N8_9ACTN</name>
<feature type="domain" description="DUF2510" evidence="3">
    <location>
        <begin position="12"/>
        <end position="43"/>
    </location>
</feature>
<dbReference type="Proteomes" id="UP000569914">
    <property type="component" value="Unassembled WGS sequence"/>
</dbReference>
<gene>
    <name evidence="4" type="ORF">BKA15_002293</name>
</gene>
<dbReference type="EMBL" id="JACCBU010000001">
    <property type="protein sequence ID" value="NYE70964.1"/>
    <property type="molecule type" value="Genomic_DNA"/>
</dbReference>
<keyword evidence="2" id="KW-0812">Transmembrane</keyword>
<feature type="region of interest" description="Disordered" evidence="1">
    <location>
        <begin position="1"/>
        <end position="22"/>
    </location>
</feature>
<feature type="region of interest" description="Disordered" evidence="1">
    <location>
        <begin position="79"/>
        <end position="138"/>
    </location>
</feature>
<evidence type="ECO:0000313" key="5">
    <source>
        <dbReference type="Proteomes" id="UP000569914"/>
    </source>
</evidence>
<keyword evidence="2" id="KW-1133">Transmembrane helix</keyword>
<dbReference type="RefSeq" id="WP_179750803.1">
    <property type="nucleotide sequence ID" value="NZ_JACCBU010000001.1"/>
</dbReference>
<evidence type="ECO:0000256" key="1">
    <source>
        <dbReference type="SAM" id="MobiDB-lite"/>
    </source>
</evidence>
<dbReference type="Pfam" id="PF10708">
    <property type="entry name" value="DUF2510"/>
    <property type="match status" value="1"/>
</dbReference>
<feature type="compositionally biased region" description="Low complexity" evidence="1">
    <location>
        <begin position="84"/>
        <end position="105"/>
    </location>
</feature>
<keyword evidence="5" id="KW-1185">Reference proteome</keyword>
<accession>A0A7Y9L8N8</accession>
<reference evidence="4 5" key="1">
    <citation type="submission" date="2020-07" db="EMBL/GenBank/DDBJ databases">
        <title>Sequencing the genomes of 1000 actinobacteria strains.</title>
        <authorList>
            <person name="Klenk H.-P."/>
        </authorList>
    </citation>
    <scope>NUCLEOTIDE SEQUENCE [LARGE SCALE GENOMIC DNA]</scope>
    <source>
        <strain evidence="4 5">DSM 22083</strain>
    </source>
</reference>
<evidence type="ECO:0000313" key="4">
    <source>
        <dbReference type="EMBL" id="NYE70964.1"/>
    </source>
</evidence>
<dbReference type="InterPro" id="IPR018929">
    <property type="entry name" value="DUF2510"/>
</dbReference>
<keyword evidence="2" id="KW-0472">Membrane</keyword>
<organism evidence="4 5">
    <name type="scientific">Microlunatus parietis</name>
    <dbReference type="NCBI Taxonomy" id="682979"/>
    <lineage>
        <taxon>Bacteria</taxon>
        <taxon>Bacillati</taxon>
        <taxon>Actinomycetota</taxon>
        <taxon>Actinomycetes</taxon>
        <taxon>Propionibacteriales</taxon>
        <taxon>Propionibacteriaceae</taxon>
        <taxon>Microlunatus</taxon>
    </lineage>
</organism>
<dbReference type="AlphaFoldDB" id="A0A7Y9L8N8"/>
<proteinExistence type="predicted"/>
<protein>
    <recommendedName>
        <fullName evidence="3">DUF2510 domain-containing protein</fullName>
    </recommendedName>
</protein>
<feature type="transmembrane region" description="Helical" evidence="2">
    <location>
        <begin position="48"/>
        <end position="69"/>
    </location>
</feature>